<gene>
    <name evidence="2" type="ORF">L345_10702</name>
</gene>
<accession>V8NPG3</accession>
<feature type="non-terminal residue" evidence="2">
    <location>
        <position position="1"/>
    </location>
</feature>
<comment type="caution">
    <text evidence="2">The sequence shown here is derived from an EMBL/GenBank/DDBJ whole genome shotgun (WGS) entry which is preliminary data.</text>
</comment>
<dbReference type="AlphaFoldDB" id="V8NPG3"/>
<protein>
    <submittedName>
        <fullName evidence="2">Uncharacterized protein</fullName>
    </submittedName>
</protein>
<dbReference type="EMBL" id="AZIM01002697">
    <property type="protein sequence ID" value="ETE63538.1"/>
    <property type="molecule type" value="Genomic_DNA"/>
</dbReference>
<feature type="region of interest" description="Disordered" evidence="1">
    <location>
        <begin position="73"/>
        <end position="93"/>
    </location>
</feature>
<feature type="region of interest" description="Disordered" evidence="1">
    <location>
        <begin position="603"/>
        <end position="629"/>
    </location>
</feature>
<name>V8NPG3_OPHHA</name>
<evidence type="ECO:0000313" key="3">
    <source>
        <dbReference type="Proteomes" id="UP000018936"/>
    </source>
</evidence>
<organism evidence="2 3">
    <name type="scientific">Ophiophagus hannah</name>
    <name type="common">King cobra</name>
    <name type="synonym">Naja hannah</name>
    <dbReference type="NCBI Taxonomy" id="8665"/>
    <lineage>
        <taxon>Eukaryota</taxon>
        <taxon>Metazoa</taxon>
        <taxon>Chordata</taxon>
        <taxon>Craniata</taxon>
        <taxon>Vertebrata</taxon>
        <taxon>Euteleostomi</taxon>
        <taxon>Lepidosauria</taxon>
        <taxon>Squamata</taxon>
        <taxon>Bifurcata</taxon>
        <taxon>Unidentata</taxon>
        <taxon>Episquamata</taxon>
        <taxon>Toxicofera</taxon>
        <taxon>Serpentes</taxon>
        <taxon>Colubroidea</taxon>
        <taxon>Elapidae</taxon>
        <taxon>Elapinae</taxon>
        <taxon>Ophiophagus</taxon>
    </lineage>
</organism>
<keyword evidence="3" id="KW-1185">Reference proteome</keyword>
<sequence length="629" mass="67543">MILRPSFWQFPTLQHRITELEGTLEKSCGSEFAPRPQLMQCLWSFRASRQEREGTEGSIGLSKKLTGSLRGRGIIAQPEGSSPRSPRSPQMSLWMPGVADSLQQEVVMQRLRRDRGGQDGGGCASSCSPTPARLPLLLPPSSTVSAWAQLLLWCGESAPSAGHEAALQLHTWLVVSGEDLGLGSNCSSHIWPSGQDSAGASLCGPQQPTTPGTRILVIFAPLASLRTGGGAVTPIEKERRGTCPHPMKPSCLEEVGLDLCSEGGQLPSLKDWQTWGGGVCKECPLRLGDKRRPDQEALPTLHRGLLRQLHFAQVSSASTASDPSVGGGGCLPQMTGSLADPLESVCVRVCKLWKDCSKAKLMARNALNKIEKLSKQRHHFGFRMTPGRRAPGCDGRVARGPLVEKPWAASGWRPSTSHEVLQERKGGPRGAPHFYEGRLGTRGWGLQRPSQSTVSKGDTTWWGFLGSPEAPGALDLLSFGRALKARPFPQVLRQGRGSRLRGIGAWREERVVLLGAGAFRWEEGRFYTLLVAADFAGPSSLFQGHGAQGQFQGLVASMTSATCLSTRVCRLPKCSVGRSQAKTGAHPLCDAWVSNPAVGFPANKPQPLNNEVGEGLQRAHPASSKSGPC</sequence>
<proteinExistence type="predicted"/>
<dbReference type="Proteomes" id="UP000018936">
    <property type="component" value="Unassembled WGS sequence"/>
</dbReference>
<evidence type="ECO:0000256" key="1">
    <source>
        <dbReference type="SAM" id="MobiDB-lite"/>
    </source>
</evidence>
<reference evidence="2 3" key="1">
    <citation type="journal article" date="2013" name="Proc. Natl. Acad. Sci. U.S.A.">
        <title>The king cobra genome reveals dynamic gene evolution and adaptation in the snake venom system.</title>
        <authorList>
            <person name="Vonk F.J."/>
            <person name="Casewell N.R."/>
            <person name="Henkel C.V."/>
            <person name="Heimberg A.M."/>
            <person name="Jansen H.J."/>
            <person name="McCleary R.J."/>
            <person name="Kerkkamp H.M."/>
            <person name="Vos R.A."/>
            <person name="Guerreiro I."/>
            <person name="Calvete J.J."/>
            <person name="Wuster W."/>
            <person name="Woods A.E."/>
            <person name="Logan J.M."/>
            <person name="Harrison R.A."/>
            <person name="Castoe T.A."/>
            <person name="de Koning A.P."/>
            <person name="Pollock D.D."/>
            <person name="Yandell M."/>
            <person name="Calderon D."/>
            <person name="Renjifo C."/>
            <person name="Currier R.B."/>
            <person name="Salgado D."/>
            <person name="Pla D."/>
            <person name="Sanz L."/>
            <person name="Hyder A.S."/>
            <person name="Ribeiro J.M."/>
            <person name="Arntzen J.W."/>
            <person name="van den Thillart G.E."/>
            <person name="Boetzer M."/>
            <person name="Pirovano W."/>
            <person name="Dirks R.P."/>
            <person name="Spaink H.P."/>
            <person name="Duboule D."/>
            <person name="McGlinn E."/>
            <person name="Kini R.M."/>
            <person name="Richardson M.K."/>
        </authorList>
    </citation>
    <scope>NUCLEOTIDE SEQUENCE</scope>
    <source>
        <tissue evidence="2">Blood</tissue>
    </source>
</reference>
<evidence type="ECO:0000313" key="2">
    <source>
        <dbReference type="EMBL" id="ETE63538.1"/>
    </source>
</evidence>